<feature type="compositionally biased region" description="Low complexity" evidence="3">
    <location>
        <begin position="549"/>
        <end position="560"/>
    </location>
</feature>
<dbReference type="Pfam" id="PF07714">
    <property type="entry name" value="PK_Tyr_Ser-Thr"/>
    <property type="match status" value="1"/>
</dbReference>
<dbReference type="SUPFAM" id="SSF56112">
    <property type="entry name" value="Protein kinase-like (PK-like)"/>
    <property type="match status" value="1"/>
</dbReference>
<keyword evidence="6" id="KW-0418">Kinase</keyword>
<dbReference type="SMART" id="SM00220">
    <property type="entry name" value="S_TKc"/>
    <property type="match status" value="1"/>
</dbReference>
<dbReference type="AlphaFoldDB" id="A0A9P4GK20"/>
<evidence type="ECO:0000256" key="4">
    <source>
        <dbReference type="SAM" id="Phobius"/>
    </source>
</evidence>
<keyword evidence="6" id="KW-0808">Transferase</keyword>
<dbReference type="PROSITE" id="PS50011">
    <property type="entry name" value="PROTEIN_KINASE_DOM"/>
    <property type="match status" value="1"/>
</dbReference>
<keyword evidence="2" id="KW-0067">ATP-binding</keyword>
<evidence type="ECO:0000256" key="2">
    <source>
        <dbReference type="ARBA" id="ARBA00022840"/>
    </source>
</evidence>
<sequence length="789" mass="88733">MNSQSFYAQTFASYHIRYADIADLLWELFEKKDFKIEEEIDALRSHEDDGFGNNVVPEILAEVPSATESMLSGHKILKILGSPSLPFPGGKIIEHIDLLANEELGAYGLFSQKDLVGLGMSSEVYSVDARIYLRSTILAERTPPTQKVAVKRLSPKATKKQFVAEYEAFCKTQPFQHPNIVQLLGACTTGRIMNFLFPLALGNLKYLLRGTGPWEEPHVLRNSQTLWGQMEGLASALEFLHDGCKTVHRDIKPSNILLYSDSTCPYIQAKIADFGLALNLEGTTTHTLGTLEAISAWEYDAPEVRQEVKKAQADPSLVVDPTGLVQGDVWKFGSVMVELMTFLIHGSPGVKEFRQFITTVDGNLTSDEIAATRLDDGEKVKPEVLTWLHWLGRDSPRAVEIAPLLETMLGGASSRPDMKTVAETLRRSNCVFWDGARAVRFIQSADTPQPSIVDNWKARLENRLQSRIDWWPLRHGTRLCLPQTVRIMWTWSGRELSLDIGEAKAREYMKSCVPLKDPSTPTVPSRAYTPGSHSAGQSQAMSPKPSPPGSSSGTSSLQPPGSYPLITITTKPPNPSNGLRELYWCVEQPWLTLKTIRRSVTHENCLHNDQSLIQNLRREYDRIRGWKGRIFSWKTCQNVEFVKFFNHVPHQDIVEVIEHGLPKPTDYEYKIVHDEAIHRKMAARQICDGMANAENIRGDFTVLMLPKHVKHIDNWEGGTQAWGMYAVPDWALWKFLIWFGALTTLGLGFIVFWLVFISKTDLQNAFVPAMYITAMVMIALGIPQMRGRA</sequence>
<accession>A0A9P4GK20</accession>
<comment type="caution">
    <text evidence="6">The sequence shown here is derived from an EMBL/GenBank/DDBJ whole genome shotgun (WGS) entry which is preliminary data.</text>
</comment>
<keyword evidence="7" id="KW-1185">Reference proteome</keyword>
<dbReference type="GO" id="GO:0004672">
    <property type="term" value="F:protein kinase activity"/>
    <property type="evidence" value="ECO:0007669"/>
    <property type="project" value="InterPro"/>
</dbReference>
<evidence type="ECO:0000256" key="3">
    <source>
        <dbReference type="SAM" id="MobiDB-lite"/>
    </source>
</evidence>
<keyword evidence="1" id="KW-0547">Nucleotide-binding</keyword>
<dbReference type="InterPro" id="IPR000719">
    <property type="entry name" value="Prot_kinase_dom"/>
</dbReference>
<dbReference type="GO" id="GO:0051707">
    <property type="term" value="P:response to other organism"/>
    <property type="evidence" value="ECO:0007669"/>
    <property type="project" value="UniProtKB-ARBA"/>
</dbReference>
<evidence type="ECO:0000313" key="7">
    <source>
        <dbReference type="Proteomes" id="UP000800039"/>
    </source>
</evidence>
<dbReference type="GO" id="GO:0005524">
    <property type="term" value="F:ATP binding"/>
    <property type="evidence" value="ECO:0007669"/>
    <property type="project" value="UniProtKB-KW"/>
</dbReference>
<evidence type="ECO:0000256" key="1">
    <source>
        <dbReference type="ARBA" id="ARBA00022741"/>
    </source>
</evidence>
<dbReference type="InterPro" id="IPR001245">
    <property type="entry name" value="Ser-Thr/Tyr_kinase_cat_dom"/>
</dbReference>
<feature type="transmembrane region" description="Helical" evidence="4">
    <location>
        <begin position="735"/>
        <end position="756"/>
    </location>
</feature>
<feature type="compositionally biased region" description="Polar residues" evidence="3">
    <location>
        <begin position="531"/>
        <end position="541"/>
    </location>
</feature>
<dbReference type="RefSeq" id="XP_040789432.1">
    <property type="nucleotide sequence ID" value="XM_040935883.1"/>
</dbReference>
<evidence type="ECO:0000313" key="6">
    <source>
        <dbReference type="EMBL" id="KAF1846869.1"/>
    </source>
</evidence>
<dbReference type="GeneID" id="63853134"/>
<keyword evidence="4" id="KW-0472">Membrane</keyword>
<proteinExistence type="predicted"/>
<keyword evidence="4" id="KW-1133">Transmembrane helix</keyword>
<dbReference type="Gene3D" id="1.10.510.10">
    <property type="entry name" value="Transferase(Phosphotransferase) domain 1"/>
    <property type="match status" value="1"/>
</dbReference>
<organism evidence="6 7">
    <name type="scientific">Cucurbitaria berberidis CBS 394.84</name>
    <dbReference type="NCBI Taxonomy" id="1168544"/>
    <lineage>
        <taxon>Eukaryota</taxon>
        <taxon>Fungi</taxon>
        <taxon>Dikarya</taxon>
        <taxon>Ascomycota</taxon>
        <taxon>Pezizomycotina</taxon>
        <taxon>Dothideomycetes</taxon>
        <taxon>Pleosporomycetidae</taxon>
        <taxon>Pleosporales</taxon>
        <taxon>Pleosporineae</taxon>
        <taxon>Cucurbitariaceae</taxon>
        <taxon>Cucurbitaria</taxon>
    </lineage>
</organism>
<feature type="region of interest" description="Disordered" evidence="3">
    <location>
        <begin position="513"/>
        <end position="572"/>
    </location>
</feature>
<dbReference type="InterPro" id="IPR011009">
    <property type="entry name" value="Kinase-like_dom_sf"/>
</dbReference>
<dbReference type="Gene3D" id="3.30.200.20">
    <property type="entry name" value="Phosphorylase Kinase, domain 1"/>
    <property type="match status" value="1"/>
</dbReference>
<evidence type="ECO:0000259" key="5">
    <source>
        <dbReference type="PROSITE" id="PS50011"/>
    </source>
</evidence>
<dbReference type="Proteomes" id="UP000800039">
    <property type="component" value="Unassembled WGS sequence"/>
</dbReference>
<keyword evidence="4" id="KW-0812">Transmembrane</keyword>
<dbReference type="OrthoDB" id="9992527at2759"/>
<dbReference type="PANTHER" id="PTHR27007">
    <property type="match status" value="1"/>
</dbReference>
<dbReference type="InterPro" id="IPR050528">
    <property type="entry name" value="L-type_Lectin-RKs"/>
</dbReference>
<reference evidence="6" key="1">
    <citation type="submission" date="2020-01" db="EMBL/GenBank/DDBJ databases">
        <authorList>
            <consortium name="DOE Joint Genome Institute"/>
            <person name="Haridas S."/>
            <person name="Albert R."/>
            <person name="Binder M."/>
            <person name="Bloem J."/>
            <person name="Labutti K."/>
            <person name="Salamov A."/>
            <person name="Andreopoulos B."/>
            <person name="Baker S.E."/>
            <person name="Barry K."/>
            <person name="Bills G."/>
            <person name="Bluhm B.H."/>
            <person name="Cannon C."/>
            <person name="Castanera R."/>
            <person name="Culley D.E."/>
            <person name="Daum C."/>
            <person name="Ezra D."/>
            <person name="Gonzalez J.B."/>
            <person name="Henrissat B."/>
            <person name="Kuo A."/>
            <person name="Liang C."/>
            <person name="Lipzen A."/>
            <person name="Lutzoni F."/>
            <person name="Magnuson J."/>
            <person name="Mondo S."/>
            <person name="Nolan M."/>
            <person name="Ohm R."/>
            <person name="Pangilinan J."/>
            <person name="Park H.-J."/>
            <person name="Ramirez L."/>
            <person name="Alfaro M."/>
            <person name="Sun H."/>
            <person name="Tritt A."/>
            <person name="Yoshinaga Y."/>
            <person name="Zwiers L.-H."/>
            <person name="Turgeon B.G."/>
            <person name="Goodwin S.B."/>
            <person name="Spatafora J.W."/>
            <person name="Crous P.W."/>
            <person name="Grigoriev I.V."/>
        </authorList>
    </citation>
    <scope>NUCLEOTIDE SEQUENCE</scope>
    <source>
        <strain evidence="6">CBS 394.84</strain>
    </source>
</reference>
<feature type="transmembrane region" description="Helical" evidence="4">
    <location>
        <begin position="762"/>
        <end position="782"/>
    </location>
</feature>
<name>A0A9P4GK20_9PLEO</name>
<dbReference type="EMBL" id="ML976615">
    <property type="protein sequence ID" value="KAF1846869.1"/>
    <property type="molecule type" value="Genomic_DNA"/>
</dbReference>
<gene>
    <name evidence="6" type="ORF">K460DRAFT_392356</name>
</gene>
<feature type="domain" description="Protein kinase" evidence="5">
    <location>
        <begin position="110"/>
        <end position="432"/>
    </location>
</feature>
<protein>
    <submittedName>
        <fullName evidence="6">Kinase-like protein</fullName>
    </submittedName>
</protein>